<protein>
    <submittedName>
        <fullName evidence="1">Uncharacterized protein</fullName>
    </submittedName>
</protein>
<comment type="caution">
    <text evidence="1">The sequence shown here is derived from an EMBL/GenBank/DDBJ whole genome shotgun (WGS) entry which is preliminary data.</text>
</comment>
<name>A0A5D3WEW5_9BACT</name>
<accession>A0A5D3WEW5</accession>
<dbReference type="EMBL" id="VNIB01000016">
    <property type="protein sequence ID" value="TYO95821.1"/>
    <property type="molecule type" value="Genomic_DNA"/>
</dbReference>
<organism evidence="1 2">
    <name type="scientific">Geothermobacter ehrlichii</name>
    <dbReference type="NCBI Taxonomy" id="213224"/>
    <lineage>
        <taxon>Bacteria</taxon>
        <taxon>Pseudomonadati</taxon>
        <taxon>Thermodesulfobacteriota</taxon>
        <taxon>Desulfuromonadia</taxon>
        <taxon>Desulfuromonadales</taxon>
        <taxon>Geothermobacteraceae</taxon>
        <taxon>Geothermobacter</taxon>
    </lineage>
</organism>
<evidence type="ECO:0000313" key="1">
    <source>
        <dbReference type="EMBL" id="TYO95821.1"/>
    </source>
</evidence>
<proteinExistence type="predicted"/>
<dbReference type="AlphaFoldDB" id="A0A5D3WEW5"/>
<sequence length="60" mass="6677">MFLYAPMNRMKDAVAEERCVGLLHEVPHFGPPADDSCLFRHDGAIFDAVWRQSASRAVSG</sequence>
<dbReference type="Proteomes" id="UP000324159">
    <property type="component" value="Unassembled WGS sequence"/>
</dbReference>
<keyword evidence="2" id="KW-1185">Reference proteome</keyword>
<evidence type="ECO:0000313" key="2">
    <source>
        <dbReference type="Proteomes" id="UP000324159"/>
    </source>
</evidence>
<dbReference type="RefSeq" id="WP_148896964.1">
    <property type="nucleotide sequence ID" value="NZ_VNIB01000016.1"/>
</dbReference>
<reference evidence="1 2" key="1">
    <citation type="submission" date="2019-07" db="EMBL/GenBank/DDBJ databases">
        <title>Genomic Encyclopedia of Type Strains, Phase IV (KMG-IV): sequencing the most valuable type-strain genomes for metagenomic binning, comparative biology and taxonomic classification.</title>
        <authorList>
            <person name="Goeker M."/>
        </authorList>
    </citation>
    <scope>NUCLEOTIDE SEQUENCE [LARGE SCALE GENOMIC DNA]</scope>
    <source>
        <strain evidence="1 2">SS015</strain>
    </source>
</reference>
<gene>
    <name evidence="1" type="ORF">EDC39_11628</name>
</gene>